<gene>
    <name evidence="4" type="ORF">WMSIL1_LOCUS6265</name>
</gene>
<organism evidence="4 5">
    <name type="scientific">Hymenolepis diminuta</name>
    <name type="common">Rat tapeworm</name>
    <dbReference type="NCBI Taxonomy" id="6216"/>
    <lineage>
        <taxon>Eukaryota</taxon>
        <taxon>Metazoa</taxon>
        <taxon>Spiralia</taxon>
        <taxon>Lophotrochozoa</taxon>
        <taxon>Platyhelminthes</taxon>
        <taxon>Cestoda</taxon>
        <taxon>Eucestoda</taxon>
        <taxon>Cyclophyllidea</taxon>
        <taxon>Hymenolepididae</taxon>
        <taxon>Hymenolepis</taxon>
    </lineage>
</organism>
<comment type="similarity">
    <text evidence="1 2">Belongs to the cullin family.</text>
</comment>
<dbReference type="GO" id="GO:0031625">
    <property type="term" value="F:ubiquitin protein ligase binding"/>
    <property type="evidence" value="ECO:0007669"/>
    <property type="project" value="InterPro"/>
</dbReference>
<evidence type="ECO:0000256" key="1">
    <source>
        <dbReference type="PROSITE-ProRule" id="PRU00330"/>
    </source>
</evidence>
<accession>A0A564YHR6</accession>
<dbReference type="Proteomes" id="UP000321570">
    <property type="component" value="Unassembled WGS sequence"/>
</dbReference>
<feature type="non-terminal residue" evidence="4">
    <location>
        <position position="1"/>
    </location>
</feature>
<evidence type="ECO:0000313" key="5">
    <source>
        <dbReference type="Proteomes" id="UP000321570"/>
    </source>
</evidence>
<evidence type="ECO:0000256" key="2">
    <source>
        <dbReference type="RuleBase" id="RU003829"/>
    </source>
</evidence>
<name>A0A564YHR6_HYMDI</name>
<reference evidence="4 5" key="1">
    <citation type="submission" date="2019-07" db="EMBL/GenBank/DDBJ databases">
        <authorList>
            <person name="Jastrzebski P J."/>
            <person name="Paukszto L."/>
            <person name="Jastrzebski P J."/>
        </authorList>
    </citation>
    <scope>NUCLEOTIDE SEQUENCE [LARGE SCALE GENOMIC DNA]</scope>
    <source>
        <strain evidence="4 5">WMS-il1</strain>
    </source>
</reference>
<dbReference type="InterPro" id="IPR001373">
    <property type="entry name" value="Cullin_N"/>
</dbReference>
<evidence type="ECO:0000313" key="4">
    <source>
        <dbReference type="EMBL" id="VUZ46750.1"/>
    </source>
</evidence>
<dbReference type="Gene3D" id="1.20.1310.10">
    <property type="entry name" value="Cullin Repeats"/>
    <property type="match status" value="1"/>
</dbReference>
<keyword evidence="5" id="KW-1185">Reference proteome</keyword>
<dbReference type="EMBL" id="CABIJS010000222">
    <property type="protein sequence ID" value="VUZ46750.1"/>
    <property type="molecule type" value="Genomic_DNA"/>
</dbReference>
<evidence type="ECO:0000259" key="3">
    <source>
        <dbReference type="PROSITE" id="PS50069"/>
    </source>
</evidence>
<dbReference type="PANTHER" id="PTHR11932">
    <property type="entry name" value="CULLIN"/>
    <property type="match status" value="1"/>
</dbReference>
<dbReference type="PROSITE" id="PS50069">
    <property type="entry name" value="CULLIN_2"/>
    <property type="match status" value="1"/>
</dbReference>
<dbReference type="InterPro" id="IPR016158">
    <property type="entry name" value="Cullin_homology"/>
</dbReference>
<proteinExistence type="inferred from homology"/>
<dbReference type="SMART" id="SM00182">
    <property type="entry name" value="CULLIN"/>
    <property type="match status" value="1"/>
</dbReference>
<dbReference type="AlphaFoldDB" id="A0A564YHR6"/>
<feature type="domain" description="Cullin family profile" evidence="3">
    <location>
        <begin position="1"/>
        <end position="94"/>
    </location>
</feature>
<dbReference type="InterPro" id="IPR036317">
    <property type="entry name" value="Cullin_homology_sf"/>
</dbReference>
<dbReference type="SUPFAM" id="SSF75632">
    <property type="entry name" value="Cullin homology domain"/>
    <property type="match status" value="1"/>
</dbReference>
<dbReference type="GO" id="GO:0006511">
    <property type="term" value="P:ubiquitin-dependent protein catabolic process"/>
    <property type="evidence" value="ECO:0007669"/>
    <property type="project" value="InterPro"/>
</dbReference>
<protein>
    <recommendedName>
        <fullName evidence="3">Cullin family profile domain-containing protein</fullName>
    </recommendedName>
</protein>
<dbReference type="Pfam" id="PF00888">
    <property type="entry name" value="Cullin"/>
    <property type="match status" value="1"/>
</dbReference>
<dbReference type="InterPro" id="IPR045093">
    <property type="entry name" value="Cullin"/>
</dbReference>
<sequence length="94" mass="11136">EKLTHIVTVLRLIEDKDTFLEFYKNRLARRLIFNQSASLEAEDEVIGHLRGHCGFDYTFKITTMLKDARQNRDLKNIFSNWLKARRNQPKDLLG</sequence>